<organism evidence="2 3">
    <name type="scientific">Plenodomus tracheiphilus IPT5</name>
    <dbReference type="NCBI Taxonomy" id="1408161"/>
    <lineage>
        <taxon>Eukaryota</taxon>
        <taxon>Fungi</taxon>
        <taxon>Dikarya</taxon>
        <taxon>Ascomycota</taxon>
        <taxon>Pezizomycotina</taxon>
        <taxon>Dothideomycetes</taxon>
        <taxon>Pleosporomycetidae</taxon>
        <taxon>Pleosporales</taxon>
        <taxon>Pleosporineae</taxon>
        <taxon>Leptosphaeriaceae</taxon>
        <taxon>Plenodomus</taxon>
    </lineage>
</organism>
<accession>A0A6A7APS5</accession>
<evidence type="ECO:0000313" key="2">
    <source>
        <dbReference type="EMBL" id="KAF2844085.1"/>
    </source>
</evidence>
<dbReference type="AlphaFoldDB" id="A0A6A7APS5"/>
<dbReference type="EMBL" id="MU006422">
    <property type="protein sequence ID" value="KAF2844085.1"/>
    <property type="molecule type" value="Genomic_DNA"/>
</dbReference>
<feature type="region of interest" description="Disordered" evidence="1">
    <location>
        <begin position="267"/>
        <end position="294"/>
    </location>
</feature>
<keyword evidence="3" id="KW-1185">Reference proteome</keyword>
<dbReference type="Proteomes" id="UP000799423">
    <property type="component" value="Unassembled WGS sequence"/>
</dbReference>
<reference evidence="2" key="1">
    <citation type="submission" date="2020-01" db="EMBL/GenBank/DDBJ databases">
        <authorList>
            <consortium name="DOE Joint Genome Institute"/>
            <person name="Haridas S."/>
            <person name="Albert R."/>
            <person name="Binder M."/>
            <person name="Bloem J."/>
            <person name="Labutti K."/>
            <person name="Salamov A."/>
            <person name="Andreopoulos B."/>
            <person name="Baker S.E."/>
            <person name="Barry K."/>
            <person name="Bills G."/>
            <person name="Bluhm B.H."/>
            <person name="Cannon C."/>
            <person name="Castanera R."/>
            <person name="Culley D.E."/>
            <person name="Daum C."/>
            <person name="Ezra D."/>
            <person name="Gonzalez J.B."/>
            <person name="Henrissat B."/>
            <person name="Kuo A."/>
            <person name="Liang C."/>
            <person name="Lipzen A."/>
            <person name="Lutzoni F."/>
            <person name="Magnuson J."/>
            <person name="Mondo S."/>
            <person name="Nolan M."/>
            <person name="Ohm R."/>
            <person name="Pangilinan J."/>
            <person name="Park H.-J."/>
            <person name="Ramirez L."/>
            <person name="Alfaro M."/>
            <person name="Sun H."/>
            <person name="Tritt A."/>
            <person name="Yoshinaga Y."/>
            <person name="Zwiers L.-H."/>
            <person name="Turgeon B.G."/>
            <person name="Goodwin S.B."/>
            <person name="Spatafora J.W."/>
            <person name="Crous P.W."/>
            <person name="Grigoriev I.V."/>
        </authorList>
    </citation>
    <scope>NUCLEOTIDE SEQUENCE</scope>
    <source>
        <strain evidence="2">IPT5</strain>
    </source>
</reference>
<dbReference type="OrthoDB" id="2922289at2759"/>
<evidence type="ECO:0000256" key="1">
    <source>
        <dbReference type="SAM" id="MobiDB-lite"/>
    </source>
</evidence>
<gene>
    <name evidence="2" type="ORF">T440DRAFT_52720</name>
</gene>
<sequence>MLHNNHAKEISCDRPLPEELASELMAYKEFIELMQSTPLLQLNSAVPGSPELRNEWWRDVTYPNPNVCSVHTKKPVFYDCLLMLFTILADEQRRGIIGLQNVMDEIERLSRRDPTQKARISPMVARMFSDLALTGELECQLKIYQPRLFELFYKREKQYTRDTSFKMLQQTSRMMEIAQYMDEMRVTQSEKPCGACHRAERNENIASVRTVPSNQLKSKDLSIKTASSGEVEPLRQFADDWAHRIGSVTAVQILRYGVLAYGTCTSTMDMSRPRRPSPSSPPSWSTPTRSSTRA</sequence>
<feature type="compositionally biased region" description="Low complexity" evidence="1">
    <location>
        <begin position="282"/>
        <end position="294"/>
    </location>
</feature>
<proteinExistence type="predicted"/>
<evidence type="ECO:0000313" key="3">
    <source>
        <dbReference type="Proteomes" id="UP000799423"/>
    </source>
</evidence>
<name>A0A6A7APS5_9PLEO</name>
<protein>
    <submittedName>
        <fullName evidence="2">Uncharacterized protein</fullName>
    </submittedName>
</protein>